<dbReference type="EMBL" id="SAYG01000007">
    <property type="protein sequence ID" value="TXJ44861.1"/>
    <property type="molecule type" value="Genomic_DNA"/>
</dbReference>
<dbReference type="Proteomes" id="UP000324574">
    <property type="component" value="Unassembled WGS sequence"/>
</dbReference>
<dbReference type="PROSITE" id="PS51257">
    <property type="entry name" value="PROKAR_LIPOPROTEIN"/>
    <property type="match status" value="1"/>
</dbReference>
<evidence type="ECO:0000313" key="2">
    <source>
        <dbReference type="EMBL" id="TXJ44861.1"/>
    </source>
</evidence>
<feature type="transmembrane region" description="Helical" evidence="1">
    <location>
        <begin position="5"/>
        <end position="23"/>
    </location>
</feature>
<name>A0A5C8F6U4_9SPIR</name>
<dbReference type="CDD" id="cd15482">
    <property type="entry name" value="Sialidase_non-viral"/>
    <property type="match status" value="1"/>
</dbReference>
<accession>A0A5C8F6U4</accession>
<dbReference type="RefSeq" id="WP_147526653.1">
    <property type="nucleotide sequence ID" value="NZ_SAYG01000007.1"/>
</dbReference>
<dbReference type="InterPro" id="IPR036278">
    <property type="entry name" value="Sialidase_sf"/>
</dbReference>
<proteinExistence type="predicted"/>
<dbReference type="Gene3D" id="2.120.10.10">
    <property type="match status" value="1"/>
</dbReference>
<comment type="caution">
    <text evidence="2">The sequence shown here is derived from an EMBL/GenBank/DDBJ whole genome shotgun (WGS) entry which is preliminary data.</text>
</comment>
<organism evidence="2 3">
    <name type="scientific">Brachyspira aalborgi</name>
    <dbReference type="NCBI Taxonomy" id="29522"/>
    <lineage>
        <taxon>Bacteria</taxon>
        <taxon>Pseudomonadati</taxon>
        <taxon>Spirochaetota</taxon>
        <taxon>Spirochaetia</taxon>
        <taxon>Brachyspirales</taxon>
        <taxon>Brachyspiraceae</taxon>
        <taxon>Brachyspira</taxon>
    </lineage>
</organism>
<dbReference type="AlphaFoldDB" id="A0A5C8F6U4"/>
<sequence>MRKRYFFITFAIITIIAGVWVLACKHPTGEGTIPGVSTKENDGNGGNSESEIVAYLSQEEQNADYEHVDILFTGGTTPQIPALTITSREVLIAASGQSAGNVKIKRSSDMGMTWEDLHFTPENGYSYPFFINCHNGDILLGVTTATKSADSKTIFYRSANDGETWTKQDSSSVGLKTVCNNATDGYATYGQGITLRHGGNLGSQKLMFPYFYNAPDKKKTGYYVGIMYSDNNGDSFKPVCEGFTNSYNNRFVNNNIGSFGVSFISKIIELANGDILLNMRRTTDGDMFWMLSKDCGKNWNITVDGNATENGGAGGKRGVGAKNADFIRYEFNGKDIKPTGSQYALMITSYESKAGYDVMLTVNDFNHGQPDGGTAKKYKYTKNIISASTGGYPAITVLPDGTIATLTEDSGDMYFRRFNLYWLTRGNESINYSTDTSVKF</sequence>
<evidence type="ECO:0000256" key="1">
    <source>
        <dbReference type="SAM" id="Phobius"/>
    </source>
</evidence>
<evidence type="ECO:0000313" key="3">
    <source>
        <dbReference type="Proteomes" id="UP000324574"/>
    </source>
</evidence>
<gene>
    <name evidence="2" type="ORF">EPJ70_06720</name>
</gene>
<reference evidence="2 3" key="1">
    <citation type="journal article" date="1992" name="Lakartidningen">
        <title>[Penicillin V and not amoxicillin is the first choice preparation in acute otitis].</title>
        <authorList>
            <person name="Kamme C."/>
            <person name="Lundgren K."/>
            <person name="Prellner K."/>
        </authorList>
    </citation>
    <scope>NUCLEOTIDE SEQUENCE [LARGE SCALE GENOMIC DNA]</scope>
    <source>
        <strain evidence="2 3">PC3714II</strain>
    </source>
</reference>
<protein>
    <submittedName>
        <fullName evidence="2">Exo-alpha-sialidase</fullName>
    </submittedName>
</protein>
<dbReference type="SUPFAM" id="SSF50939">
    <property type="entry name" value="Sialidases"/>
    <property type="match status" value="1"/>
</dbReference>
<keyword evidence="1" id="KW-0812">Transmembrane</keyword>
<keyword evidence="1" id="KW-0472">Membrane</keyword>
<keyword evidence="1" id="KW-1133">Transmembrane helix</keyword>